<feature type="region of interest" description="Disordered" evidence="1">
    <location>
        <begin position="88"/>
        <end position="128"/>
    </location>
</feature>
<feature type="compositionally biased region" description="Polar residues" evidence="1">
    <location>
        <begin position="88"/>
        <end position="97"/>
    </location>
</feature>
<comment type="caution">
    <text evidence="2">The sequence shown here is derived from an EMBL/GenBank/DDBJ whole genome shotgun (WGS) entry which is preliminary data.</text>
</comment>
<name>A0AAD5YW18_9AGAR</name>
<organism evidence="2 3">
    <name type="scientific">Leucocoprinus birnbaumii</name>
    <dbReference type="NCBI Taxonomy" id="56174"/>
    <lineage>
        <taxon>Eukaryota</taxon>
        <taxon>Fungi</taxon>
        <taxon>Dikarya</taxon>
        <taxon>Basidiomycota</taxon>
        <taxon>Agaricomycotina</taxon>
        <taxon>Agaricomycetes</taxon>
        <taxon>Agaricomycetidae</taxon>
        <taxon>Agaricales</taxon>
        <taxon>Agaricineae</taxon>
        <taxon>Agaricaceae</taxon>
        <taxon>Leucocoprinus</taxon>
    </lineage>
</organism>
<feature type="compositionally biased region" description="Low complexity" evidence="1">
    <location>
        <begin position="103"/>
        <end position="123"/>
    </location>
</feature>
<keyword evidence="3" id="KW-1185">Reference proteome</keyword>
<evidence type="ECO:0000313" key="3">
    <source>
        <dbReference type="Proteomes" id="UP001213000"/>
    </source>
</evidence>
<protein>
    <submittedName>
        <fullName evidence="2">Uncharacterized protein</fullName>
    </submittedName>
</protein>
<sequence length="301" mass="33523">MGFSKQSSRAPSPTAEHSSSSVKHVAFDAGLEQSFSADVWDRTSEPTRNLYQDVLELKETQHSLPRAIQPADQIGRSLPVYRRYRTSSPLLPESDSTPPRPKSPAASTFTFSSNSRRTVRTSAPSSLNPTTQSFTWHPSYLRICLRLVHRYTGPKGGSRSCRCWILSRLLPSCGHGQFGGIGKVMTPPTTVSDSETWKNHYDYRRPGFGYNPLAFNTDEQAIEHAAKKKKNVIVINDIEIELDDDGQVMTSLATTFSLLGLLQCPAPGTSYLRQPWLDIPLPSLPPLPHPPIPLDGQRRRQ</sequence>
<dbReference type="AlphaFoldDB" id="A0AAD5YW18"/>
<evidence type="ECO:0000313" key="2">
    <source>
        <dbReference type="EMBL" id="KAJ3571205.1"/>
    </source>
</evidence>
<proteinExistence type="predicted"/>
<dbReference type="EMBL" id="JANIEX010000197">
    <property type="protein sequence ID" value="KAJ3571205.1"/>
    <property type="molecule type" value="Genomic_DNA"/>
</dbReference>
<accession>A0AAD5YW18</accession>
<evidence type="ECO:0000256" key="1">
    <source>
        <dbReference type="SAM" id="MobiDB-lite"/>
    </source>
</evidence>
<reference evidence="2" key="1">
    <citation type="submission" date="2022-07" db="EMBL/GenBank/DDBJ databases">
        <title>Genome Sequence of Leucocoprinus birnbaumii.</title>
        <authorList>
            <person name="Buettner E."/>
        </authorList>
    </citation>
    <scope>NUCLEOTIDE SEQUENCE</scope>
    <source>
        <strain evidence="2">VT141</strain>
    </source>
</reference>
<gene>
    <name evidence="2" type="ORF">NP233_g3902</name>
</gene>
<dbReference type="Proteomes" id="UP001213000">
    <property type="component" value="Unassembled WGS sequence"/>
</dbReference>
<feature type="region of interest" description="Disordered" evidence="1">
    <location>
        <begin position="1"/>
        <end position="22"/>
    </location>
</feature>